<feature type="transmembrane region" description="Helical" evidence="1">
    <location>
        <begin position="374"/>
        <end position="395"/>
    </location>
</feature>
<evidence type="ECO:0000256" key="1">
    <source>
        <dbReference type="SAM" id="Phobius"/>
    </source>
</evidence>
<dbReference type="Pfam" id="PF07690">
    <property type="entry name" value="MFS_1"/>
    <property type="match status" value="1"/>
</dbReference>
<feature type="domain" description="Major facilitator superfamily (MFS) profile" evidence="2">
    <location>
        <begin position="19"/>
        <end position="398"/>
    </location>
</feature>
<dbReference type="SUPFAM" id="SSF103473">
    <property type="entry name" value="MFS general substrate transporter"/>
    <property type="match status" value="1"/>
</dbReference>
<dbReference type="InterPro" id="IPR036259">
    <property type="entry name" value="MFS_trans_sf"/>
</dbReference>
<sequence>METGIIHSDVDKDPRRWTMLAVVSVGMLLSLTSWMTATAIGPELQLRWSLSSNQLGWLTTIVQLGFVIGTALGAIFNLADVLPSRAYFALSAFLAAASNAVLLTADGFSEALPARFLTGFFLAGVYPPGMKMVSTWFQSARGLAIGTVVGALTVGKATPYLLKAVGGTDTISVIAGGSIAGLFATLLIATAYRDGPYPFPSRAFEWSRVGKLLRHKETMLATGGYLGHMWELYAMWTWISAFLFAAAAGAVSDTIIDLVVFGTIAAGALGCVWGGVAADRIGRHRVVNLAMAISGGCCLSVGVLFQAPFVFLVGLTWVWGFFVVADSAQFSALVTEVAPQDSVGTALMLQTSLGFLVTMVTIQAVPAIVGALGWQWAFAFLAAGPVCGICSILLLERS</sequence>
<organism evidence="3">
    <name type="scientific">marine metagenome</name>
    <dbReference type="NCBI Taxonomy" id="408172"/>
    <lineage>
        <taxon>unclassified sequences</taxon>
        <taxon>metagenomes</taxon>
        <taxon>ecological metagenomes</taxon>
    </lineage>
</organism>
<dbReference type="PANTHER" id="PTHR23521:SF3">
    <property type="entry name" value="MFS TRANSPORTER"/>
    <property type="match status" value="1"/>
</dbReference>
<name>A0A381N8P1_9ZZZZ</name>
<dbReference type="EMBL" id="UINC01000194">
    <property type="protein sequence ID" value="SUZ50885.1"/>
    <property type="molecule type" value="Genomic_DNA"/>
</dbReference>
<feature type="transmembrane region" description="Helical" evidence="1">
    <location>
        <begin position="86"/>
        <end position="105"/>
    </location>
</feature>
<proteinExistence type="predicted"/>
<dbReference type="GO" id="GO:0005886">
    <property type="term" value="C:plasma membrane"/>
    <property type="evidence" value="ECO:0007669"/>
    <property type="project" value="TreeGrafter"/>
</dbReference>
<gene>
    <name evidence="3" type="ORF">METZ01_LOCUS3739</name>
</gene>
<protein>
    <recommendedName>
        <fullName evidence="2">Major facilitator superfamily (MFS) profile domain-containing protein</fullName>
    </recommendedName>
</protein>
<evidence type="ECO:0000313" key="3">
    <source>
        <dbReference type="EMBL" id="SUZ50885.1"/>
    </source>
</evidence>
<accession>A0A381N8P1</accession>
<dbReference type="PANTHER" id="PTHR23521">
    <property type="entry name" value="TRANSPORTER MFS SUPERFAMILY"/>
    <property type="match status" value="1"/>
</dbReference>
<dbReference type="GO" id="GO:0022857">
    <property type="term" value="F:transmembrane transporter activity"/>
    <property type="evidence" value="ECO:0007669"/>
    <property type="project" value="InterPro"/>
</dbReference>
<feature type="transmembrane region" description="Helical" evidence="1">
    <location>
        <begin position="232"/>
        <end position="252"/>
    </location>
</feature>
<feature type="transmembrane region" description="Helical" evidence="1">
    <location>
        <begin position="57"/>
        <end position="79"/>
    </location>
</feature>
<keyword evidence="1" id="KW-0812">Transmembrane</keyword>
<dbReference type="InterPro" id="IPR011701">
    <property type="entry name" value="MFS"/>
</dbReference>
<keyword evidence="1" id="KW-0472">Membrane</keyword>
<feature type="transmembrane region" description="Helical" evidence="1">
    <location>
        <begin position="142"/>
        <end position="162"/>
    </location>
</feature>
<reference evidence="3" key="1">
    <citation type="submission" date="2018-05" db="EMBL/GenBank/DDBJ databases">
        <authorList>
            <person name="Lanie J.A."/>
            <person name="Ng W.-L."/>
            <person name="Kazmierczak K.M."/>
            <person name="Andrzejewski T.M."/>
            <person name="Davidsen T.M."/>
            <person name="Wayne K.J."/>
            <person name="Tettelin H."/>
            <person name="Glass J.I."/>
            <person name="Rusch D."/>
            <person name="Podicherti R."/>
            <person name="Tsui H.-C.T."/>
            <person name="Winkler M.E."/>
        </authorList>
    </citation>
    <scope>NUCLEOTIDE SEQUENCE</scope>
</reference>
<dbReference type="AlphaFoldDB" id="A0A381N8P1"/>
<evidence type="ECO:0000259" key="2">
    <source>
        <dbReference type="PROSITE" id="PS50850"/>
    </source>
</evidence>
<feature type="transmembrane region" description="Helical" evidence="1">
    <location>
        <begin position="17"/>
        <end position="37"/>
    </location>
</feature>
<feature type="transmembrane region" description="Helical" evidence="1">
    <location>
        <begin position="174"/>
        <end position="192"/>
    </location>
</feature>
<dbReference type="PROSITE" id="PS50850">
    <property type="entry name" value="MFS"/>
    <property type="match status" value="1"/>
</dbReference>
<dbReference type="Gene3D" id="1.20.1250.20">
    <property type="entry name" value="MFS general substrate transporter like domains"/>
    <property type="match status" value="2"/>
</dbReference>
<keyword evidence="1" id="KW-1133">Transmembrane helix</keyword>
<dbReference type="InterPro" id="IPR020846">
    <property type="entry name" value="MFS_dom"/>
</dbReference>
<feature type="transmembrane region" description="Helical" evidence="1">
    <location>
        <begin position="258"/>
        <end position="277"/>
    </location>
</feature>
<feature type="transmembrane region" description="Helical" evidence="1">
    <location>
        <begin position="347"/>
        <end position="368"/>
    </location>
</feature>